<keyword evidence="1" id="KW-0235">DNA replication</keyword>
<dbReference type="Gene3D" id="1.20.1060.10">
    <property type="entry name" value="Taq DNA Polymerase, Chain T, domain 4"/>
    <property type="match status" value="1"/>
</dbReference>
<feature type="domain" description="3'-5' exonuclease" evidence="3">
    <location>
        <begin position="16"/>
        <end position="120"/>
    </location>
</feature>
<gene>
    <name evidence="4" type="ORF">LCGC14_2840690</name>
</gene>
<protein>
    <recommendedName>
        <fullName evidence="5">DNA-directed DNA polymerase family A palm domain-containing protein</fullName>
    </recommendedName>
</protein>
<dbReference type="PANTHER" id="PTHR10133:SF27">
    <property type="entry name" value="DNA POLYMERASE NU"/>
    <property type="match status" value="1"/>
</dbReference>
<evidence type="ECO:0008006" key="5">
    <source>
        <dbReference type="Google" id="ProtNLM"/>
    </source>
</evidence>
<dbReference type="AlphaFoldDB" id="A0A0F9AJQ1"/>
<reference evidence="4" key="1">
    <citation type="journal article" date="2015" name="Nature">
        <title>Complex archaea that bridge the gap between prokaryotes and eukaryotes.</title>
        <authorList>
            <person name="Spang A."/>
            <person name="Saw J.H."/>
            <person name="Jorgensen S.L."/>
            <person name="Zaremba-Niedzwiedzka K."/>
            <person name="Martijn J."/>
            <person name="Lind A.E."/>
            <person name="van Eijk R."/>
            <person name="Schleper C."/>
            <person name="Guy L."/>
            <person name="Ettema T.J."/>
        </authorList>
    </citation>
    <scope>NUCLEOTIDE SEQUENCE</scope>
</reference>
<dbReference type="InterPro" id="IPR036397">
    <property type="entry name" value="RNaseH_sf"/>
</dbReference>
<dbReference type="GO" id="GO:0006261">
    <property type="term" value="P:DNA-templated DNA replication"/>
    <property type="evidence" value="ECO:0007669"/>
    <property type="project" value="InterPro"/>
</dbReference>
<dbReference type="SUPFAM" id="SSF56672">
    <property type="entry name" value="DNA/RNA polymerases"/>
    <property type="match status" value="1"/>
</dbReference>
<feature type="domain" description="DNA-directed DNA polymerase family A palm" evidence="2">
    <location>
        <begin position="159"/>
        <end position="399"/>
    </location>
</feature>
<dbReference type="InterPro" id="IPR002298">
    <property type="entry name" value="DNA_polymerase_A"/>
</dbReference>
<proteinExistence type="predicted"/>
<evidence type="ECO:0000313" key="4">
    <source>
        <dbReference type="EMBL" id="KKK78724.1"/>
    </source>
</evidence>
<dbReference type="Gene3D" id="3.30.70.370">
    <property type="match status" value="1"/>
</dbReference>
<dbReference type="GO" id="GO:0008408">
    <property type="term" value="F:3'-5' exonuclease activity"/>
    <property type="evidence" value="ECO:0007669"/>
    <property type="project" value="InterPro"/>
</dbReference>
<evidence type="ECO:0000256" key="1">
    <source>
        <dbReference type="ARBA" id="ARBA00022705"/>
    </source>
</evidence>
<dbReference type="PANTHER" id="PTHR10133">
    <property type="entry name" value="DNA POLYMERASE I"/>
    <property type="match status" value="1"/>
</dbReference>
<dbReference type="InterPro" id="IPR002562">
    <property type="entry name" value="3'-5'_exonuclease_dom"/>
</dbReference>
<dbReference type="GO" id="GO:0003887">
    <property type="term" value="F:DNA-directed DNA polymerase activity"/>
    <property type="evidence" value="ECO:0007669"/>
    <property type="project" value="InterPro"/>
</dbReference>
<evidence type="ECO:0000259" key="3">
    <source>
        <dbReference type="Pfam" id="PF01612"/>
    </source>
</evidence>
<dbReference type="GO" id="GO:0006302">
    <property type="term" value="P:double-strand break repair"/>
    <property type="evidence" value="ECO:0007669"/>
    <property type="project" value="TreeGrafter"/>
</dbReference>
<comment type="caution">
    <text evidence="4">The sequence shown here is derived from an EMBL/GenBank/DDBJ whole genome shotgun (WGS) entry which is preliminary data.</text>
</comment>
<sequence>VEEGHEYFAPEQELEIWLGIGRLLESKMIVKVGQNVIFDSSFIYKKYGIITTNMECTMVAHAIAFPDFPKGLDFMTAMYTKEPYYKDEGKRRIKTGGGTDESFWIYNAKDSVVLTEIFPKVIRDLGKLNNIEAYRRQIKLLEILLFMGARGIRMDVAGMKEMSIVIKQQIKDLLKEIQEESEGKIENPSSIDEVKQYFYIHKGLQPYKNKGAITVDAKALTRISIRGFPIASKIKDYRKLIKKKGSYLDMILDDDGRVRSSFNPVGTVNGRLSSSLTIFKTGADLQNQPHWMKKFMLADEGYVIYSMDLSQAENRIVAYIAPEQTMMEAFENGEDIHSKTAGLIFNKRPEDISDVDGSSPLGNGEQSERFWGKTCNHALNYAMGAGQFSLEYAISMKQA</sequence>
<dbReference type="GO" id="GO:0003677">
    <property type="term" value="F:DNA binding"/>
    <property type="evidence" value="ECO:0007669"/>
    <property type="project" value="InterPro"/>
</dbReference>
<dbReference type="Gene3D" id="3.30.420.10">
    <property type="entry name" value="Ribonuclease H-like superfamily/Ribonuclease H"/>
    <property type="match status" value="1"/>
</dbReference>
<dbReference type="InterPro" id="IPR043502">
    <property type="entry name" value="DNA/RNA_pol_sf"/>
</dbReference>
<dbReference type="InterPro" id="IPR012337">
    <property type="entry name" value="RNaseH-like_sf"/>
</dbReference>
<accession>A0A0F9AJQ1</accession>
<dbReference type="EMBL" id="LAZR01054361">
    <property type="protein sequence ID" value="KKK78724.1"/>
    <property type="molecule type" value="Genomic_DNA"/>
</dbReference>
<feature type="non-terminal residue" evidence="4">
    <location>
        <position position="1"/>
    </location>
</feature>
<name>A0A0F9AJQ1_9ZZZZ</name>
<dbReference type="Pfam" id="PF01612">
    <property type="entry name" value="DNA_pol_A_exo1"/>
    <property type="match status" value="1"/>
</dbReference>
<organism evidence="4">
    <name type="scientific">marine sediment metagenome</name>
    <dbReference type="NCBI Taxonomy" id="412755"/>
    <lineage>
        <taxon>unclassified sequences</taxon>
        <taxon>metagenomes</taxon>
        <taxon>ecological metagenomes</taxon>
    </lineage>
</organism>
<evidence type="ECO:0000259" key="2">
    <source>
        <dbReference type="Pfam" id="PF00476"/>
    </source>
</evidence>
<feature type="non-terminal residue" evidence="4">
    <location>
        <position position="399"/>
    </location>
</feature>
<dbReference type="SUPFAM" id="SSF53098">
    <property type="entry name" value="Ribonuclease H-like"/>
    <property type="match status" value="1"/>
</dbReference>
<dbReference type="Pfam" id="PF00476">
    <property type="entry name" value="DNA_pol_A"/>
    <property type="match status" value="1"/>
</dbReference>
<dbReference type="InterPro" id="IPR001098">
    <property type="entry name" value="DNA-dir_DNA_pol_A_palm_dom"/>
</dbReference>
<dbReference type="Gene3D" id="1.10.150.20">
    <property type="entry name" value="5' to 3' exonuclease, C-terminal subdomain"/>
    <property type="match status" value="1"/>
</dbReference>
<dbReference type="PRINTS" id="PR00868">
    <property type="entry name" value="DNAPOLI"/>
</dbReference>